<proteinExistence type="predicted"/>
<dbReference type="RefSeq" id="WP_322948881.1">
    <property type="nucleotide sequence ID" value="NZ_JAYEET010000024.1"/>
</dbReference>
<keyword evidence="3" id="KW-1185">Reference proteome</keyword>
<accession>A0ABU5P7X2</accession>
<evidence type="ECO:0000256" key="1">
    <source>
        <dbReference type="SAM" id="MobiDB-lite"/>
    </source>
</evidence>
<protein>
    <submittedName>
        <fullName evidence="2">Uncharacterized protein</fullName>
    </submittedName>
</protein>
<evidence type="ECO:0000313" key="3">
    <source>
        <dbReference type="Proteomes" id="UP001292571"/>
    </source>
</evidence>
<name>A0ABU5P7X2_9PSED</name>
<sequence>MSTADKRYDTLVIRGATSKEVPREAAGCEVVAWSAGHAIAEAGALEAFVDALAGGECYRDMEAIATEAQRVLELSRQQRDHGWLSPSNEEKSNG</sequence>
<feature type="compositionally biased region" description="Basic and acidic residues" evidence="1">
    <location>
        <begin position="76"/>
        <end position="94"/>
    </location>
</feature>
<gene>
    <name evidence="2" type="ORF">SOP97_08070</name>
</gene>
<comment type="caution">
    <text evidence="2">The sequence shown here is derived from an EMBL/GenBank/DDBJ whole genome shotgun (WGS) entry which is preliminary data.</text>
</comment>
<reference evidence="2 3" key="1">
    <citation type="submission" date="2023-12" db="EMBL/GenBank/DDBJ databases">
        <title>Pseudomonas sp. T5W1.</title>
        <authorList>
            <person name="Maltman C."/>
        </authorList>
    </citation>
    <scope>NUCLEOTIDE SEQUENCE [LARGE SCALE GENOMIC DNA]</scope>
    <source>
        <strain evidence="2 3">T5W1</strain>
    </source>
</reference>
<organism evidence="2 3">
    <name type="scientific">Pseudomonas spirodelae</name>
    <dbReference type="NCBI Taxonomy" id="3101751"/>
    <lineage>
        <taxon>Bacteria</taxon>
        <taxon>Pseudomonadati</taxon>
        <taxon>Pseudomonadota</taxon>
        <taxon>Gammaproteobacteria</taxon>
        <taxon>Pseudomonadales</taxon>
        <taxon>Pseudomonadaceae</taxon>
        <taxon>Pseudomonas</taxon>
    </lineage>
</organism>
<evidence type="ECO:0000313" key="2">
    <source>
        <dbReference type="EMBL" id="MEA1605770.1"/>
    </source>
</evidence>
<dbReference type="EMBL" id="JAYEET010000024">
    <property type="protein sequence ID" value="MEA1605770.1"/>
    <property type="molecule type" value="Genomic_DNA"/>
</dbReference>
<feature type="region of interest" description="Disordered" evidence="1">
    <location>
        <begin position="75"/>
        <end position="94"/>
    </location>
</feature>
<dbReference type="Proteomes" id="UP001292571">
    <property type="component" value="Unassembled WGS sequence"/>
</dbReference>